<dbReference type="Proteomes" id="UP000257109">
    <property type="component" value="Unassembled WGS sequence"/>
</dbReference>
<dbReference type="Pfam" id="PF03732">
    <property type="entry name" value="Retrotrans_gag"/>
    <property type="match status" value="1"/>
</dbReference>
<protein>
    <recommendedName>
        <fullName evidence="2">Retrotransposon gag domain-containing protein</fullName>
    </recommendedName>
</protein>
<dbReference type="InterPro" id="IPR005162">
    <property type="entry name" value="Retrotrans_gag_dom"/>
</dbReference>
<feature type="region of interest" description="Disordered" evidence="1">
    <location>
        <begin position="91"/>
        <end position="125"/>
    </location>
</feature>
<organism evidence="3 4">
    <name type="scientific">Mucuna pruriens</name>
    <name type="common">Velvet bean</name>
    <name type="synonym">Dolichos pruriens</name>
    <dbReference type="NCBI Taxonomy" id="157652"/>
    <lineage>
        <taxon>Eukaryota</taxon>
        <taxon>Viridiplantae</taxon>
        <taxon>Streptophyta</taxon>
        <taxon>Embryophyta</taxon>
        <taxon>Tracheophyta</taxon>
        <taxon>Spermatophyta</taxon>
        <taxon>Magnoliopsida</taxon>
        <taxon>eudicotyledons</taxon>
        <taxon>Gunneridae</taxon>
        <taxon>Pentapetalae</taxon>
        <taxon>rosids</taxon>
        <taxon>fabids</taxon>
        <taxon>Fabales</taxon>
        <taxon>Fabaceae</taxon>
        <taxon>Papilionoideae</taxon>
        <taxon>50 kb inversion clade</taxon>
        <taxon>NPAAA clade</taxon>
        <taxon>indigoferoid/millettioid clade</taxon>
        <taxon>Phaseoleae</taxon>
        <taxon>Mucuna</taxon>
    </lineage>
</organism>
<name>A0A371G6N3_MUCPR</name>
<evidence type="ECO:0000313" key="3">
    <source>
        <dbReference type="EMBL" id="RDX85993.1"/>
    </source>
</evidence>
<gene>
    <name evidence="3" type="ORF">CR513_32730</name>
</gene>
<sequence>MYISGVDDRLSCKLFSGTLQGVAMHWLVTLPSRSIRSFKDLANAFASQFAANRTKKLEVADLFDIKQNKSEALKSYLAWFNNATVRSGAVQRLPHAEETPEYGGIPDPHQETHRSRRGSSQLNRG</sequence>
<reference evidence="3" key="1">
    <citation type="submission" date="2018-05" db="EMBL/GenBank/DDBJ databases">
        <title>Draft genome of Mucuna pruriens seed.</title>
        <authorList>
            <person name="Nnadi N.E."/>
            <person name="Vos R."/>
            <person name="Hasami M.H."/>
            <person name="Devisetty U.K."/>
            <person name="Aguiy J.C."/>
        </authorList>
    </citation>
    <scope>NUCLEOTIDE SEQUENCE [LARGE SCALE GENOMIC DNA]</scope>
    <source>
        <strain evidence="3">JCA_2017</strain>
    </source>
</reference>
<keyword evidence="4" id="KW-1185">Reference proteome</keyword>
<evidence type="ECO:0000259" key="2">
    <source>
        <dbReference type="Pfam" id="PF03732"/>
    </source>
</evidence>
<dbReference type="AlphaFoldDB" id="A0A371G6N3"/>
<comment type="caution">
    <text evidence="3">The sequence shown here is derived from an EMBL/GenBank/DDBJ whole genome shotgun (WGS) entry which is preliminary data.</text>
</comment>
<feature type="non-terminal residue" evidence="3">
    <location>
        <position position="1"/>
    </location>
</feature>
<dbReference type="PANTHER" id="PTHR33223:SF9">
    <property type="entry name" value="RETROTRANSPOSON GAG DOMAIN-CONTAINING PROTEIN"/>
    <property type="match status" value="1"/>
</dbReference>
<dbReference type="PANTHER" id="PTHR33223">
    <property type="entry name" value="CCHC-TYPE DOMAIN-CONTAINING PROTEIN"/>
    <property type="match status" value="1"/>
</dbReference>
<accession>A0A371G6N3</accession>
<proteinExistence type="predicted"/>
<evidence type="ECO:0000313" key="4">
    <source>
        <dbReference type="Proteomes" id="UP000257109"/>
    </source>
</evidence>
<feature type="domain" description="Retrotransposon gag" evidence="2">
    <location>
        <begin position="13"/>
        <end position="88"/>
    </location>
</feature>
<dbReference type="OrthoDB" id="1752139at2759"/>
<dbReference type="EMBL" id="QJKJ01006648">
    <property type="protein sequence ID" value="RDX85993.1"/>
    <property type="molecule type" value="Genomic_DNA"/>
</dbReference>
<evidence type="ECO:0000256" key="1">
    <source>
        <dbReference type="SAM" id="MobiDB-lite"/>
    </source>
</evidence>